<dbReference type="SUPFAM" id="SSF51735">
    <property type="entry name" value="NAD(P)-binding Rossmann-fold domains"/>
    <property type="match status" value="1"/>
</dbReference>
<comment type="caution">
    <text evidence="2">The sequence shown here is derived from an EMBL/GenBank/DDBJ whole genome shotgun (WGS) entry which is preliminary data.</text>
</comment>
<accession>A0A964BLC3</accession>
<dbReference type="InterPro" id="IPR036291">
    <property type="entry name" value="NAD(P)-bd_dom_sf"/>
</dbReference>
<sequence>MTDKITVLVLGSTGMLGAKIVKALLDKGEAEVRAMIRPNSYDKTRQDGFDMAVLTWVIFLKFLTGSRFFV</sequence>
<dbReference type="AlphaFoldDB" id="A0A964BLC3"/>
<reference evidence="2" key="1">
    <citation type="journal article" date="2021" name="Antonie Van Leeuwenhoek">
        <title>Draft genome and description of Waterburya agarophytonicola gen. nov. sp. nov. (Pleurocapsales, Cyanobacteria): a seaweed symbiont.</title>
        <authorList>
            <person name="Bonthond G."/>
            <person name="Shalygin S."/>
            <person name="Bayer T."/>
            <person name="Weinberger F."/>
        </authorList>
    </citation>
    <scope>NUCLEOTIDE SEQUENCE</scope>
    <source>
        <strain evidence="2">KI4</strain>
    </source>
</reference>
<organism evidence="2 3">
    <name type="scientific">Waterburya agarophytonicola KI4</name>
    <dbReference type="NCBI Taxonomy" id="2874699"/>
    <lineage>
        <taxon>Bacteria</taxon>
        <taxon>Bacillati</taxon>
        <taxon>Cyanobacteriota</taxon>
        <taxon>Cyanophyceae</taxon>
        <taxon>Pleurocapsales</taxon>
        <taxon>Hyellaceae</taxon>
        <taxon>Waterburya</taxon>
        <taxon>Waterburya agarophytonicola</taxon>
    </lineage>
</organism>
<feature type="domain" description="NAD-dependent epimerase/dehydratase" evidence="1">
    <location>
        <begin position="7"/>
        <end position="46"/>
    </location>
</feature>
<dbReference type="EMBL" id="JADWDC010000001">
    <property type="protein sequence ID" value="MCC0175504.1"/>
    <property type="molecule type" value="Genomic_DNA"/>
</dbReference>
<keyword evidence="3" id="KW-1185">Reference proteome</keyword>
<dbReference type="Gene3D" id="3.40.50.720">
    <property type="entry name" value="NAD(P)-binding Rossmann-like Domain"/>
    <property type="match status" value="1"/>
</dbReference>
<dbReference type="InterPro" id="IPR001509">
    <property type="entry name" value="Epimerase_deHydtase"/>
</dbReference>
<dbReference type="Pfam" id="PF01370">
    <property type="entry name" value="Epimerase"/>
    <property type="match status" value="1"/>
</dbReference>
<protein>
    <submittedName>
        <fullName evidence="2">NAD-dependent epimerase/dehydratase family protein</fullName>
    </submittedName>
</protein>
<dbReference type="RefSeq" id="WP_229638502.1">
    <property type="nucleotide sequence ID" value="NZ_JADWDC010000001.1"/>
</dbReference>
<name>A0A964BLC3_9CYAN</name>
<evidence type="ECO:0000259" key="1">
    <source>
        <dbReference type="Pfam" id="PF01370"/>
    </source>
</evidence>
<proteinExistence type="predicted"/>
<evidence type="ECO:0000313" key="2">
    <source>
        <dbReference type="EMBL" id="MCC0175504.1"/>
    </source>
</evidence>
<gene>
    <name evidence="2" type="ORF">I4641_00725</name>
</gene>
<dbReference type="Proteomes" id="UP000729733">
    <property type="component" value="Unassembled WGS sequence"/>
</dbReference>
<evidence type="ECO:0000313" key="3">
    <source>
        <dbReference type="Proteomes" id="UP000729733"/>
    </source>
</evidence>